<dbReference type="EMBL" id="JAVSNH010000001">
    <property type="protein sequence ID" value="MDT4510839.1"/>
    <property type="molecule type" value="Genomic_DNA"/>
</dbReference>
<dbReference type="RefSeq" id="WP_250833568.1">
    <property type="nucleotide sequence ID" value="NZ_JAVSNH010000001.1"/>
</dbReference>
<comment type="caution">
    <text evidence="1">The sequence shown here is derived from an EMBL/GenBank/DDBJ whole genome shotgun (WGS) entry which is preliminary data.</text>
</comment>
<evidence type="ECO:0000313" key="1">
    <source>
        <dbReference type="EMBL" id="MDT4510839.1"/>
    </source>
</evidence>
<evidence type="ECO:0000313" key="2">
    <source>
        <dbReference type="Proteomes" id="UP001266995"/>
    </source>
</evidence>
<reference evidence="1" key="1">
    <citation type="submission" date="2023-08" db="EMBL/GenBank/DDBJ databases">
        <title>Reintroducing virulent viruses to syntetic microbiomes.</title>
        <authorList>
            <person name="Wilde J."/>
            <person name="Boyes R."/>
            <person name="Robinson A.V."/>
            <person name="Daisley B.A."/>
            <person name="Allen-Vercoe E."/>
        </authorList>
    </citation>
    <scope>NUCLEOTIDE SEQUENCE</scope>
    <source>
        <strain evidence="1">225I_12FAA</strain>
    </source>
</reference>
<gene>
    <name evidence="1" type="ORF">RO785_07570</name>
</gene>
<protein>
    <submittedName>
        <fullName evidence="1">Uncharacterized protein</fullName>
    </submittedName>
</protein>
<sequence>MKFIKNFTLNNGDISESGKGILTVLDTLPYVITWSYNDMNHRIEDINKLVPLVLKDSQHIAIIQAPYNKELNKAYIINGDGNVVWNLTDLLKKQKDLNQFLFSDVYYINNSLCFFVVISNIDYRFEFNLCTGKVGDLIESK</sequence>
<accession>A0AAW8VEY9</accession>
<dbReference type="Proteomes" id="UP001266995">
    <property type="component" value="Unassembled WGS sequence"/>
</dbReference>
<proteinExistence type="predicted"/>
<dbReference type="AlphaFoldDB" id="A0AAW8VEY9"/>
<organism evidence="1 2">
    <name type="scientific">Bacteroides cellulosilyticus</name>
    <dbReference type="NCBI Taxonomy" id="246787"/>
    <lineage>
        <taxon>Bacteria</taxon>
        <taxon>Pseudomonadati</taxon>
        <taxon>Bacteroidota</taxon>
        <taxon>Bacteroidia</taxon>
        <taxon>Bacteroidales</taxon>
        <taxon>Bacteroidaceae</taxon>
        <taxon>Bacteroides</taxon>
    </lineage>
</organism>
<name>A0AAW8VEY9_9BACE</name>